<dbReference type="Pfam" id="PF00550">
    <property type="entry name" value="PP-binding"/>
    <property type="match status" value="1"/>
</dbReference>
<dbReference type="SUPFAM" id="SSF47336">
    <property type="entry name" value="ACP-like"/>
    <property type="match status" value="1"/>
</dbReference>
<dbReference type="OrthoDB" id="2455700at2"/>
<keyword evidence="3" id="KW-1185">Reference proteome</keyword>
<evidence type="ECO:0000313" key="3">
    <source>
        <dbReference type="Proteomes" id="UP000284202"/>
    </source>
</evidence>
<evidence type="ECO:0000259" key="1">
    <source>
        <dbReference type="PROSITE" id="PS50075"/>
    </source>
</evidence>
<dbReference type="EMBL" id="QZCG01000001">
    <property type="protein sequence ID" value="RJE89169.1"/>
    <property type="molecule type" value="Genomic_DNA"/>
</dbReference>
<gene>
    <name evidence="2" type="ORF">D3P04_00490</name>
</gene>
<sequence>MPHAHDFKITIGMEGFSGMTETLTDADWLQARVTELIEDEDSIDPEESLIFYGLDSIRIMTLAGELKERGIQVSFEELARNPTLNAWSELIRERRAG</sequence>
<reference evidence="3" key="1">
    <citation type="submission" date="2018-09" db="EMBL/GenBank/DDBJ databases">
        <title>Acidovorax cavernicola nov. sp. isolated from Gruta de las Maravillas (Aracena, Spain).</title>
        <authorList>
            <person name="Jurado V."/>
            <person name="Gutierrez-Patricio S."/>
            <person name="Gonzalez-Pimentel J.L."/>
            <person name="Miller A.Z."/>
            <person name="Laiz L."/>
            <person name="Saiz-Jimenez C."/>
        </authorList>
    </citation>
    <scope>NUCLEOTIDE SEQUENCE [LARGE SCALE GENOMIC DNA]</scope>
    <source>
        <strain evidence="3">1011MAR3C25</strain>
    </source>
</reference>
<dbReference type="PROSITE" id="PS50075">
    <property type="entry name" value="CARRIER"/>
    <property type="match status" value="1"/>
</dbReference>
<feature type="domain" description="Carrier" evidence="1">
    <location>
        <begin position="20"/>
        <end position="95"/>
    </location>
</feature>
<protein>
    <submittedName>
        <fullName evidence="2">Isochorismatase</fullName>
    </submittedName>
</protein>
<dbReference type="AlphaFoldDB" id="A0A418T7H3"/>
<comment type="caution">
    <text evidence="2">The sequence shown here is derived from an EMBL/GenBank/DDBJ whole genome shotgun (WGS) entry which is preliminary data.</text>
</comment>
<dbReference type="Proteomes" id="UP000284202">
    <property type="component" value="Unassembled WGS sequence"/>
</dbReference>
<dbReference type="Gene3D" id="1.10.1200.10">
    <property type="entry name" value="ACP-like"/>
    <property type="match status" value="1"/>
</dbReference>
<organism evidence="2 3">
    <name type="scientific">Paracoccus onubensis</name>
    <dbReference type="NCBI Taxonomy" id="1675788"/>
    <lineage>
        <taxon>Bacteria</taxon>
        <taxon>Pseudomonadati</taxon>
        <taxon>Pseudomonadota</taxon>
        <taxon>Alphaproteobacteria</taxon>
        <taxon>Rhodobacterales</taxon>
        <taxon>Paracoccaceae</taxon>
        <taxon>Paracoccus</taxon>
    </lineage>
</organism>
<proteinExistence type="predicted"/>
<dbReference type="InterPro" id="IPR036736">
    <property type="entry name" value="ACP-like_sf"/>
</dbReference>
<name>A0A418T7H3_9RHOB</name>
<dbReference type="InterPro" id="IPR009081">
    <property type="entry name" value="PP-bd_ACP"/>
</dbReference>
<accession>A0A418T7H3</accession>
<evidence type="ECO:0000313" key="2">
    <source>
        <dbReference type="EMBL" id="RJE89169.1"/>
    </source>
</evidence>